<proteinExistence type="predicted"/>
<sequence length="143" mass="16576">MRQQSSGKFTQNRRHQGNNNNINNNGKPEKVPQEKDYRIYAKCDENELRRRLIPEILQEFPERGLRLYGSRLPRCDQVLVKSIEAVKLNPLMAGNPFNANNRQFKIEKVLGPRSYRIVDLSTKTKYFLKLEAHGLPKAGPSLK</sequence>
<evidence type="ECO:0000313" key="3">
    <source>
        <dbReference type="WBParaSite" id="PSU_v2.g3903.t1"/>
    </source>
</evidence>
<protein>
    <submittedName>
        <fullName evidence="3">Uncharacterized protein</fullName>
    </submittedName>
</protein>
<accession>A0A914YUT4</accession>
<reference evidence="3" key="1">
    <citation type="submission" date="2022-11" db="UniProtKB">
        <authorList>
            <consortium name="WormBaseParasite"/>
        </authorList>
    </citation>
    <scope>IDENTIFICATION</scope>
</reference>
<keyword evidence="2" id="KW-1185">Reference proteome</keyword>
<organism evidence="2 3">
    <name type="scientific">Panagrolaimus superbus</name>
    <dbReference type="NCBI Taxonomy" id="310955"/>
    <lineage>
        <taxon>Eukaryota</taxon>
        <taxon>Metazoa</taxon>
        <taxon>Ecdysozoa</taxon>
        <taxon>Nematoda</taxon>
        <taxon>Chromadorea</taxon>
        <taxon>Rhabditida</taxon>
        <taxon>Tylenchina</taxon>
        <taxon>Panagrolaimomorpha</taxon>
        <taxon>Panagrolaimoidea</taxon>
        <taxon>Panagrolaimidae</taxon>
        <taxon>Panagrolaimus</taxon>
    </lineage>
</organism>
<evidence type="ECO:0000256" key="1">
    <source>
        <dbReference type="SAM" id="MobiDB-lite"/>
    </source>
</evidence>
<feature type="region of interest" description="Disordered" evidence="1">
    <location>
        <begin position="1"/>
        <end position="36"/>
    </location>
</feature>
<name>A0A914YUT4_9BILA</name>
<feature type="compositionally biased region" description="Polar residues" evidence="1">
    <location>
        <begin position="1"/>
        <end position="10"/>
    </location>
</feature>
<dbReference type="WBParaSite" id="PSU_v2.g3903.t1">
    <property type="protein sequence ID" value="PSU_v2.g3903.t1"/>
    <property type="gene ID" value="PSU_v2.g3903"/>
</dbReference>
<dbReference type="AlphaFoldDB" id="A0A914YUT4"/>
<dbReference type="Proteomes" id="UP000887577">
    <property type="component" value="Unplaced"/>
</dbReference>
<evidence type="ECO:0000313" key="2">
    <source>
        <dbReference type="Proteomes" id="UP000887577"/>
    </source>
</evidence>
<feature type="compositionally biased region" description="Basic and acidic residues" evidence="1">
    <location>
        <begin position="27"/>
        <end position="36"/>
    </location>
</feature>